<dbReference type="InterPro" id="IPR000601">
    <property type="entry name" value="PKD_dom"/>
</dbReference>
<feature type="domain" description="PKD" evidence="2">
    <location>
        <begin position="658"/>
        <end position="707"/>
    </location>
</feature>
<dbReference type="CDD" id="cd00146">
    <property type="entry name" value="PKD"/>
    <property type="match status" value="3"/>
</dbReference>
<organism evidence="3 4">
    <name type="scientific">Aequorivita echinoideorum</name>
    <dbReference type="NCBI Taxonomy" id="1549647"/>
    <lineage>
        <taxon>Bacteria</taxon>
        <taxon>Pseudomonadati</taxon>
        <taxon>Bacteroidota</taxon>
        <taxon>Flavobacteriia</taxon>
        <taxon>Flavobacteriales</taxon>
        <taxon>Flavobacteriaceae</taxon>
        <taxon>Aequorivita</taxon>
    </lineage>
</organism>
<evidence type="ECO:0000259" key="2">
    <source>
        <dbReference type="PROSITE" id="PS50093"/>
    </source>
</evidence>
<dbReference type="InterPro" id="IPR035986">
    <property type="entry name" value="PKD_dom_sf"/>
</dbReference>
<sequence length="1638" mass="177912">MKINNYHSFSLQPFIRFLAIGLFFLFSITGIAQAPTGLYWDIAVGCEDATDVGFNVEGPQECIKVCEGSTVTYTLTGDPTPWIDVQWYVVGGTIQNSSASDVTIAWGNGLYGEITVRVETNEEIFTRRVCVELIPKPIVDFTVYPNGPRPTVINVCKDEVVYFENLTTNDGNSQIIFHSWYFSDDDTTVETFEPSHIFTQNGVYYVILTVTNDCNCSSSEKIEVHVGDEGMQISCNSIACENEVETYTVTNLEGESVECFDYQWIADGGTIIYDTVNEVQVQWDRVDQDGFGYLTYNPFSCDVTCQEPVTIKVPVIKDDVLISGPTTLCEGAQARYAIPQWPSTEVEWQITPSAGIDIIPSDQPNEIVLEGITGGNYILEAIYTNTLKGCGGVAFKELTIENDIKILGNTTTCINESENFYTTTSGIQYDWIIDGPTGASSYSGSTINAIFTEPGLYTIYIGDIDCITPFTVYVKPPAESPIAIDGPLEVCFGMPIAYSAVPEPPGTHQAVWNIAPGSGVFSSTNTDEAIGDEVSVIWNPNYTGTYQLRLFFENEGCVSQDVIVINPTGLQIDYDFAGPQNVCSSSYASYTVDYLEGDKYEWKILTPDLGSIAENPQNHEVEVLWNNVATTTTALLELSIEKCGAKTIKQFPVVIEPSVPISINAPNTVCRDEVVNFSINGLTSWNTITWNFGDGGTATGPNTSHIYDNLSPIGTNYIVQVTVTEPNGCLNNAIATFSLQVQPAPLAHLTPALNHNYCSAGALATDPPTLNLILDSNYATAIAIEWFYNGSSISPALPPMTTSYTATQFGQYYAVVESANGCTDTTNIVYVREENCNIDDDCMVNELPPTINTPLANTGCNAYTATAVNNSGTTPLSYHWQVDGNQLTGQTATTANFTVSGVGIHRIYYSEVYATIDIYGNPCSDAVVAVEEFIVPYEANLDYSIICNTAGNGYNVTIYEASDYFPTTPIQSLTYFVDGVNVGSGTPQGLPQITVPNLTPGNHTLGLDISGSGYAACSTSLTITLPDFPTATIVAPLQACAGEPVPFAATVNDPNLIYEWDFDDGALNSLLNPIRNFSVGQKDVILTVTNALGCSTTVSHAITIDAPNMDGSLDLSPPSACAGNPITITYSPPLGQSSNVTTHIWKREVNGVIVSMQQTPVTVNNITVTQPGIYILDGVDNNGCVQYGISRISVAFLETPDAVINGPLEVCAETPFQLHANPVFENNYQYSWELDGQPLPQWDDIAVIDQTLITPGNYTYDLTVTTLAGCSATTSYDITVNPLPDAPEVSIAILECEPYTVELDARANEPGIYLWSDGQTGNIIQVTHGGPYRVTFINDQGCSSSKEIDVPQNPEAYIWAYPQGCYEVCEQNVSDYYVTGPIIPFTWEWQVDSNNINSGMGIMPNQFWSGDGLYQLQLDNGYCNTLSQGFSWELAERCQDCDIILRVLNLQPMIDGFGNCYYTLTLDISNHSSISYTINNLTNSGVMVPGGGYLPPGVTVANMEFYPPAGFAGGMVSFALTSTGPDQGITCLNDFSINFPACPTGSHRPTNGEETETGGAQKYTVAPNPTTGVVQLSHTAEAIQGTNAIVYIYDLYGREIKRERLNLNSASTPLDLSPFANGTYLLVLREETRTVFYQ</sequence>
<dbReference type="Pfam" id="PF18962">
    <property type="entry name" value="Por_Secre_tail"/>
    <property type="match status" value="1"/>
</dbReference>
<accession>A0ABS5S582</accession>
<dbReference type="PROSITE" id="PS50093">
    <property type="entry name" value="PKD"/>
    <property type="match status" value="2"/>
</dbReference>
<dbReference type="InterPro" id="IPR013783">
    <property type="entry name" value="Ig-like_fold"/>
</dbReference>
<name>A0ABS5S582_9FLAO</name>
<dbReference type="SMART" id="SM00089">
    <property type="entry name" value="PKD"/>
    <property type="match status" value="3"/>
</dbReference>
<gene>
    <name evidence="3" type="ORF">KIV10_09305</name>
</gene>
<dbReference type="Proteomes" id="UP001297092">
    <property type="component" value="Unassembled WGS sequence"/>
</dbReference>
<dbReference type="InterPro" id="IPR026444">
    <property type="entry name" value="Secre_tail"/>
</dbReference>
<dbReference type="InterPro" id="IPR022409">
    <property type="entry name" value="PKD/Chitinase_dom"/>
</dbReference>
<reference evidence="3 4" key="1">
    <citation type="submission" date="2021-05" db="EMBL/GenBank/DDBJ databases">
        <title>Aequorivita echinoideorum JCM 30378 genome.</title>
        <authorList>
            <person name="Zhang H."/>
            <person name="Li C."/>
        </authorList>
    </citation>
    <scope>NUCLEOTIDE SEQUENCE [LARGE SCALE GENOMIC DNA]</scope>
    <source>
        <strain evidence="3 4">JCM30378</strain>
    </source>
</reference>
<feature type="domain" description="PKD" evidence="2">
    <location>
        <begin position="171"/>
        <end position="226"/>
    </location>
</feature>
<protein>
    <submittedName>
        <fullName evidence="3">T9SS type A sorting domain-containing protein</fullName>
    </submittedName>
</protein>
<keyword evidence="4" id="KW-1185">Reference proteome</keyword>
<dbReference type="SUPFAM" id="SSF49299">
    <property type="entry name" value="PKD domain"/>
    <property type="match status" value="4"/>
</dbReference>
<evidence type="ECO:0000313" key="3">
    <source>
        <dbReference type="EMBL" id="MBT0608378.1"/>
    </source>
</evidence>
<dbReference type="EMBL" id="JAHCTB010000004">
    <property type="protein sequence ID" value="MBT0608378.1"/>
    <property type="molecule type" value="Genomic_DNA"/>
</dbReference>
<dbReference type="NCBIfam" id="TIGR04183">
    <property type="entry name" value="Por_Secre_tail"/>
    <property type="match status" value="1"/>
</dbReference>
<evidence type="ECO:0000313" key="4">
    <source>
        <dbReference type="Proteomes" id="UP001297092"/>
    </source>
</evidence>
<dbReference type="Gene3D" id="2.60.40.10">
    <property type="entry name" value="Immunoglobulins"/>
    <property type="match status" value="4"/>
</dbReference>
<proteinExistence type="predicted"/>
<evidence type="ECO:0000256" key="1">
    <source>
        <dbReference type="ARBA" id="ARBA00022729"/>
    </source>
</evidence>
<comment type="caution">
    <text evidence="3">The sequence shown here is derived from an EMBL/GenBank/DDBJ whole genome shotgun (WGS) entry which is preliminary data.</text>
</comment>
<dbReference type="RefSeq" id="WP_214113252.1">
    <property type="nucleotide sequence ID" value="NZ_JAHCTB010000004.1"/>
</dbReference>
<keyword evidence="1" id="KW-0732">Signal</keyword>
<dbReference type="Pfam" id="PF18911">
    <property type="entry name" value="PKD_4"/>
    <property type="match status" value="3"/>
</dbReference>